<dbReference type="CDD" id="cd02042">
    <property type="entry name" value="ParAB_family"/>
    <property type="match status" value="1"/>
</dbReference>
<dbReference type="PIRSF" id="PIRSF009320">
    <property type="entry name" value="Nuc_binding_HP_1000"/>
    <property type="match status" value="1"/>
</dbReference>
<dbReference type="PANTHER" id="PTHR13696">
    <property type="entry name" value="P-LOOP CONTAINING NUCLEOSIDE TRIPHOSPHATE HYDROLASE"/>
    <property type="match status" value="1"/>
</dbReference>
<dbReference type="RefSeq" id="YP_010109390.1">
    <property type="nucleotide sequence ID" value="NC_055858.1"/>
</dbReference>
<dbReference type="SUPFAM" id="SSF52540">
    <property type="entry name" value="P-loop containing nucleoside triphosphate hydrolases"/>
    <property type="match status" value="1"/>
</dbReference>
<organism evidence="2 3">
    <name type="scientific">Mycobacterium phage Gail</name>
    <dbReference type="NCBI Taxonomy" id="2743994"/>
    <lineage>
        <taxon>Viruses</taxon>
        <taxon>Duplodnaviria</taxon>
        <taxon>Heunggongvirae</taxon>
        <taxon>Uroviricota</taxon>
        <taxon>Caudoviricetes</taxon>
        <taxon>Luchadorvirus</taxon>
        <taxon>Luchadorvirus gail</taxon>
        <taxon>Lucadorvirus gail</taxon>
    </lineage>
</organism>
<reference evidence="2 3" key="1">
    <citation type="submission" date="2020-05" db="EMBL/GenBank/DDBJ databases">
        <authorList>
            <person name="Vorhees N."/>
            <person name="Tucker A.R."/>
            <person name="Stephan M.R."/>
            <person name="Stalions G.A."/>
            <person name="Riebschleger D.L."/>
            <person name="Petouhoff A.M."/>
            <person name="Paluch K.V."/>
            <person name="Lockett T."/>
            <person name="Koorndyk N.D."/>
            <person name="Koehl A.J."/>
            <person name="Johnson H.K."/>
            <person name="Hood S.A."/>
            <person name="Currier J.K."/>
            <person name="Covert A."/>
            <person name="Bojanowski S.E."/>
            <person name="Bilisko A."/>
            <person name="Bartz C."/>
            <person name="Beck A.M."/>
            <person name="Sievers M.T."/>
            <person name="Stukey J."/>
            <person name="Garlena R.A."/>
            <person name="Russell D.A."/>
            <person name="Pope W.H."/>
            <person name="Jacobs-Sera D."/>
            <person name="Hatfull G.F."/>
        </authorList>
    </citation>
    <scope>NUCLEOTIDE SEQUENCE [LARGE SCALE GENOMIC DNA]</scope>
</reference>
<keyword evidence="3" id="KW-1185">Reference proteome</keyword>
<dbReference type="InterPro" id="IPR050678">
    <property type="entry name" value="DNA_Partitioning_ATPase"/>
</dbReference>
<dbReference type="KEGG" id="vg:65127671"/>
<dbReference type="GeneID" id="65127671"/>
<dbReference type="InterPro" id="IPR027417">
    <property type="entry name" value="P-loop_NTPase"/>
</dbReference>
<dbReference type="PANTHER" id="PTHR13696:SF96">
    <property type="entry name" value="COBQ_COBB_MIND_PARA NUCLEOTIDE BINDING DOMAIN-CONTAINING PROTEIN"/>
    <property type="match status" value="1"/>
</dbReference>
<dbReference type="InterPro" id="IPR002586">
    <property type="entry name" value="CobQ/CobB/MinD/ParA_Nub-bd_dom"/>
</dbReference>
<dbReference type="EMBL" id="MT522004">
    <property type="protein sequence ID" value="QLF84602.1"/>
    <property type="molecule type" value="Genomic_DNA"/>
</dbReference>
<accession>A0A7D5FLP8</accession>
<evidence type="ECO:0000259" key="1">
    <source>
        <dbReference type="Pfam" id="PF01656"/>
    </source>
</evidence>
<gene>
    <name evidence="2" type="primary">38</name>
    <name evidence="2" type="ORF">SEA_GAIL_38</name>
</gene>
<evidence type="ECO:0000313" key="2">
    <source>
        <dbReference type="EMBL" id="QLF84602.1"/>
    </source>
</evidence>
<evidence type="ECO:0000313" key="3">
    <source>
        <dbReference type="Proteomes" id="UP000510603"/>
    </source>
</evidence>
<sequence>MYDQPMTTISIVHTKGGVGKTTSAMYLATAAARQGIESAVIDADPQMSASKWSDQAASRGIALPFEVTRCPERLVIPDRELVFVDTPPGTSVLIDQAIEEADLVIIPCGASPIEVERVWPTLDLCHTAPCIVLMTQVDLRAKMVDVVRSKIKGEGVPVLNTLVTQRQSIKKAFGTLPIDLEAYWDVWAELEAVAIGV</sequence>
<dbReference type="Proteomes" id="UP000510603">
    <property type="component" value="Segment"/>
</dbReference>
<feature type="domain" description="CobQ/CobB/MinD/ParA nucleotide binding" evidence="1">
    <location>
        <begin position="9"/>
        <end position="172"/>
    </location>
</feature>
<protein>
    <submittedName>
        <fullName evidence="2">ParA-like dsDNA partitioning protein</fullName>
    </submittedName>
</protein>
<proteinExistence type="predicted"/>
<name>A0A7D5FLP8_9CAUD</name>
<dbReference type="Gene3D" id="3.40.50.300">
    <property type="entry name" value="P-loop containing nucleotide triphosphate hydrolases"/>
    <property type="match status" value="1"/>
</dbReference>
<dbReference type="Pfam" id="PF01656">
    <property type="entry name" value="CbiA"/>
    <property type="match status" value="1"/>
</dbReference>